<organism evidence="2 3">
    <name type="scientific">Catellatospora chokoriensis</name>
    <dbReference type="NCBI Taxonomy" id="310353"/>
    <lineage>
        <taxon>Bacteria</taxon>
        <taxon>Bacillati</taxon>
        <taxon>Actinomycetota</taxon>
        <taxon>Actinomycetes</taxon>
        <taxon>Micromonosporales</taxon>
        <taxon>Micromonosporaceae</taxon>
        <taxon>Catellatospora</taxon>
    </lineage>
</organism>
<keyword evidence="3" id="KW-1185">Reference proteome</keyword>
<dbReference type="AlphaFoldDB" id="A0A8J3K401"/>
<dbReference type="Proteomes" id="UP000619293">
    <property type="component" value="Unassembled WGS sequence"/>
</dbReference>
<name>A0A8J3K401_9ACTN</name>
<comment type="caution">
    <text evidence="2">The sequence shown here is derived from an EMBL/GenBank/DDBJ whole genome shotgun (WGS) entry which is preliminary data.</text>
</comment>
<proteinExistence type="predicted"/>
<feature type="region of interest" description="Disordered" evidence="1">
    <location>
        <begin position="259"/>
        <end position="302"/>
    </location>
</feature>
<sequence length="430" mass="46822">MVSTPARNAPAHWWVNQRHTFDAERAEGIMWAPKLSQNGRQQSHWETMRDVQPGDRIVHYVDGVIMAVGVAATSAFDSRRPPALGDERWEDEGRMVRVNYTTLTRPIGIDEIPAEHRTASPFNSAHKVLQGYLFPIDPEVLAYLTSTFAELTWDVPYAARYVPDEAREDAAELLRGLLGVQLWTPAGQPNTILEMGPGDVLVATGRTPSGTRVPIKWVAEALERLADEGALTISVDEVGYRSAFIGAVLRTLPGARLVGNPPTITFEPEDGEPEPEAPAAEPSGPPAGAGYEGPLNKAVSSTARAEQPKLRAKLLGAAKQASCAICDVTYPVKFVWAAHIKKRANCTEDEARDLDHIAMIACLFGCDVLYEAGLIAVNGQGRVITSPTVQDSSPLGQQLAPLRGRLVAAFTDTSRKYFEWHRTNTFLGPA</sequence>
<evidence type="ECO:0000313" key="3">
    <source>
        <dbReference type="Proteomes" id="UP000619293"/>
    </source>
</evidence>
<evidence type="ECO:0000256" key="1">
    <source>
        <dbReference type="SAM" id="MobiDB-lite"/>
    </source>
</evidence>
<protein>
    <recommendedName>
        <fullName evidence="4">HNH endonuclease</fullName>
    </recommendedName>
</protein>
<dbReference type="RefSeq" id="WP_191838655.1">
    <property type="nucleotide sequence ID" value="NZ_BAAALB010000005.1"/>
</dbReference>
<dbReference type="EMBL" id="BONG01000049">
    <property type="protein sequence ID" value="GIF92716.1"/>
    <property type="molecule type" value="Genomic_DNA"/>
</dbReference>
<gene>
    <name evidence="2" type="ORF">Cch02nite_61600</name>
</gene>
<accession>A0A8J3K401</accession>
<feature type="compositionally biased region" description="Low complexity" evidence="1">
    <location>
        <begin position="277"/>
        <end position="294"/>
    </location>
</feature>
<evidence type="ECO:0008006" key="4">
    <source>
        <dbReference type="Google" id="ProtNLM"/>
    </source>
</evidence>
<reference evidence="2 3" key="1">
    <citation type="submission" date="2021-01" db="EMBL/GenBank/DDBJ databases">
        <title>Whole genome shotgun sequence of Catellatospora chokoriensis NBRC 107358.</title>
        <authorList>
            <person name="Komaki H."/>
            <person name="Tamura T."/>
        </authorList>
    </citation>
    <scope>NUCLEOTIDE SEQUENCE [LARGE SCALE GENOMIC DNA]</scope>
    <source>
        <strain evidence="2 3">NBRC 107358</strain>
    </source>
</reference>
<evidence type="ECO:0000313" key="2">
    <source>
        <dbReference type="EMBL" id="GIF92716.1"/>
    </source>
</evidence>